<organism evidence="11 12">
    <name type="scientific">Myxacorys almedinensis A</name>
    <dbReference type="NCBI Taxonomy" id="2690445"/>
    <lineage>
        <taxon>Bacteria</taxon>
        <taxon>Bacillati</taxon>
        <taxon>Cyanobacteriota</taxon>
        <taxon>Cyanophyceae</taxon>
        <taxon>Leptolyngbyales</taxon>
        <taxon>Leptolyngbyaceae</taxon>
        <taxon>Myxacorys</taxon>
        <taxon>Myxacorys almedinensis</taxon>
    </lineage>
</organism>
<evidence type="ECO:0000256" key="3">
    <source>
        <dbReference type="ARBA" id="ARBA00022729"/>
    </source>
</evidence>
<dbReference type="Gene3D" id="2.40.160.50">
    <property type="entry name" value="membrane protein fhac: a member of the omp85/tpsb transporter family"/>
    <property type="match status" value="1"/>
</dbReference>
<evidence type="ECO:0000259" key="10">
    <source>
        <dbReference type="Pfam" id="PF08479"/>
    </source>
</evidence>
<feature type="compositionally biased region" description="Pro residues" evidence="6">
    <location>
        <begin position="174"/>
        <end position="187"/>
    </location>
</feature>
<dbReference type="RefSeq" id="WP_162424404.1">
    <property type="nucleotide sequence ID" value="NZ_WVIE01000021.1"/>
</dbReference>
<evidence type="ECO:0000259" key="8">
    <source>
        <dbReference type="Pfam" id="PF01103"/>
    </source>
</evidence>
<dbReference type="Pfam" id="PF01103">
    <property type="entry name" value="Omp85"/>
    <property type="match status" value="1"/>
</dbReference>
<keyword evidence="2" id="KW-0812">Transmembrane</keyword>
<dbReference type="AlphaFoldDB" id="A0A8J8CKR1"/>
<name>A0A8J8CKR1_9CYAN</name>
<proteinExistence type="predicted"/>
<evidence type="ECO:0000256" key="6">
    <source>
        <dbReference type="SAM" id="MobiDB-lite"/>
    </source>
</evidence>
<feature type="domain" description="Bacterial surface antigen (D15)" evidence="8">
    <location>
        <begin position="454"/>
        <end position="773"/>
    </location>
</feature>
<feature type="domain" description="Polypeptide-transport-associated ShlB-type" evidence="10">
    <location>
        <begin position="268"/>
        <end position="341"/>
    </location>
</feature>
<dbReference type="Pfam" id="PF08479">
    <property type="entry name" value="POTRA_2"/>
    <property type="match status" value="1"/>
</dbReference>
<evidence type="ECO:0000256" key="1">
    <source>
        <dbReference type="ARBA" id="ARBA00004370"/>
    </source>
</evidence>
<dbReference type="InterPro" id="IPR010827">
    <property type="entry name" value="BamA/TamA_POTRA"/>
</dbReference>
<accession>A0A8J8CKR1</accession>
<feature type="compositionally biased region" description="Polar residues" evidence="6">
    <location>
        <begin position="94"/>
        <end position="108"/>
    </location>
</feature>
<evidence type="ECO:0000313" key="11">
    <source>
        <dbReference type="EMBL" id="NDJ18876.1"/>
    </source>
</evidence>
<keyword evidence="5" id="KW-0998">Cell outer membrane</keyword>
<evidence type="ECO:0000256" key="7">
    <source>
        <dbReference type="SAM" id="SignalP"/>
    </source>
</evidence>
<feature type="domain" description="POTRA" evidence="9">
    <location>
        <begin position="368"/>
        <end position="426"/>
    </location>
</feature>
<feature type="compositionally biased region" description="Polar residues" evidence="6">
    <location>
        <begin position="56"/>
        <end position="76"/>
    </location>
</feature>
<comment type="caution">
    <text evidence="11">The sequence shown here is derived from an EMBL/GenBank/DDBJ whole genome shotgun (WGS) entry which is preliminary data.</text>
</comment>
<feature type="region of interest" description="Disordered" evidence="6">
    <location>
        <begin position="53"/>
        <end position="76"/>
    </location>
</feature>
<keyword evidence="4" id="KW-0472">Membrane</keyword>
<protein>
    <submittedName>
        <fullName evidence="11">BamA/TamA family outer membrane protein</fullName>
    </submittedName>
</protein>
<dbReference type="InterPro" id="IPR013686">
    <property type="entry name" value="Polypept-transport_assoc_ShlB"/>
</dbReference>
<reference evidence="11" key="1">
    <citation type="submission" date="2019-12" db="EMBL/GenBank/DDBJ databases">
        <title>High-Quality draft genome sequences of three cyanobacteria isolated from the limestone walls of the Old Cathedral of Coimbra.</title>
        <authorList>
            <person name="Tiago I."/>
            <person name="Soares F."/>
            <person name="Portugal A."/>
        </authorList>
    </citation>
    <scope>NUCLEOTIDE SEQUENCE</scope>
    <source>
        <strain evidence="11">A</strain>
    </source>
</reference>
<dbReference type="Gene3D" id="3.10.20.310">
    <property type="entry name" value="membrane protein fhac"/>
    <property type="match status" value="3"/>
</dbReference>
<feature type="signal peptide" evidence="7">
    <location>
        <begin position="1"/>
        <end position="25"/>
    </location>
</feature>
<dbReference type="EMBL" id="WVIE01000021">
    <property type="protein sequence ID" value="NDJ18876.1"/>
    <property type="molecule type" value="Genomic_DNA"/>
</dbReference>
<evidence type="ECO:0000313" key="12">
    <source>
        <dbReference type="Proteomes" id="UP000646053"/>
    </source>
</evidence>
<evidence type="ECO:0000256" key="5">
    <source>
        <dbReference type="ARBA" id="ARBA00023237"/>
    </source>
</evidence>
<dbReference type="InterPro" id="IPR039910">
    <property type="entry name" value="D15-like"/>
</dbReference>
<dbReference type="GO" id="GO:0019867">
    <property type="term" value="C:outer membrane"/>
    <property type="evidence" value="ECO:0007669"/>
    <property type="project" value="InterPro"/>
</dbReference>
<dbReference type="Pfam" id="PF07244">
    <property type="entry name" value="POTRA"/>
    <property type="match status" value="1"/>
</dbReference>
<evidence type="ECO:0000256" key="2">
    <source>
        <dbReference type="ARBA" id="ARBA00022692"/>
    </source>
</evidence>
<dbReference type="InterPro" id="IPR000184">
    <property type="entry name" value="Bac_surfAg_D15"/>
</dbReference>
<keyword evidence="3 7" id="KW-0732">Signal</keyword>
<feature type="chain" id="PRO_5035196462" evidence="7">
    <location>
        <begin position="26"/>
        <end position="773"/>
    </location>
</feature>
<sequence>MRLSPLTLCTLAAWSAFNAAQNATAAPPELTQTSPQDVVIAVDQTTVNPVRLIASPESTASPEFSRQGTSFEQPNDSELKSLVRKDLVQKDNAPVSQRPQSATLTAQQAIADPPRRLAQTDPALQPGVESGNSAPMSAPNLLSPEQPRLEPPTPLEQPTWLIPANTPPSSAQAVPPPAPSIPGSPRPTPLPPNLVVTATDVQILGVDAELQQFVRSNIRTQPGGQVSTPQLQADVASILGTGLFSNASVSTQTTPNGLNVTFQVQPVVVQSVRLVNARALTPAIANSYFKTQIGAIVSPTAINQSIRQINQWYAANQYNLARVVAVTPSREGILTLEVAEGIVSDIQIRFTDENGSPVSDTGEPIRGRTRESFLRQQIQLMPGQVFKEDLARQDLQRLFQTGLFNNGQIALEGDARQTRVVYVLTETRSRAVNVSGGYNDDLGLFGNLGYSDRNFNGIGQQIGGNLLIGTRDVQFDGRFVSPYRETEPDKLGYTISGFRRRGSSRVFDDDIRLDNGDRVREGRFGVGVAVNRPIGEGWNGSLGLNYERISLRDSDGDVVRTDARGNPLSFSGTGIDDLTTINFTATRDTRNNFIDPSDGSLLTLTTDQSIPIGRGSILSNRLQANYSQYMPVNLFNLEQSQGQPEVFAFNLQAGTTLGDLPPYNAFSLGGPNSVRGYDAGTVAISRSFILASAEYRFPIYRIIGGAVFADFASDLGSSRSVLGQPGIERDRSGTGFGIGLGVRLKSPFGIIRAGYGINDRGEGRLQIGIGEKF</sequence>
<dbReference type="PANTHER" id="PTHR12815:SF47">
    <property type="entry name" value="TRANSLOCATION AND ASSEMBLY MODULE SUBUNIT TAMA"/>
    <property type="match status" value="1"/>
</dbReference>
<dbReference type="Proteomes" id="UP000646053">
    <property type="component" value="Unassembled WGS sequence"/>
</dbReference>
<evidence type="ECO:0000259" key="9">
    <source>
        <dbReference type="Pfam" id="PF07244"/>
    </source>
</evidence>
<keyword evidence="12" id="KW-1185">Reference proteome</keyword>
<evidence type="ECO:0000256" key="4">
    <source>
        <dbReference type="ARBA" id="ARBA00023136"/>
    </source>
</evidence>
<gene>
    <name evidence="11" type="ORF">GS601_16555</name>
</gene>
<feature type="region of interest" description="Disordered" evidence="6">
    <location>
        <begin position="90"/>
        <end position="187"/>
    </location>
</feature>
<dbReference type="PANTHER" id="PTHR12815">
    <property type="entry name" value="SORTING AND ASSEMBLY MACHINERY SAMM50 PROTEIN FAMILY MEMBER"/>
    <property type="match status" value="1"/>
</dbReference>
<comment type="subcellular location">
    <subcellularLocation>
        <location evidence="1">Membrane</location>
    </subcellularLocation>
</comment>